<accession>A0A822Y1K9</accession>
<dbReference type="EMBL" id="DUZY01000002">
    <property type="protein sequence ID" value="DAD26142.1"/>
    <property type="molecule type" value="Genomic_DNA"/>
</dbReference>
<reference evidence="1 2" key="1">
    <citation type="journal article" date="2020" name="Mol. Biol. Evol.">
        <title>Distinct Expression and Methylation Patterns for Genes with Different Fates following a Single Whole-Genome Duplication in Flowering Plants.</title>
        <authorList>
            <person name="Shi T."/>
            <person name="Rahmani R.S."/>
            <person name="Gugger P.F."/>
            <person name="Wang M."/>
            <person name="Li H."/>
            <person name="Zhang Y."/>
            <person name="Li Z."/>
            <person name="Wang Q."/>
            <person name="Van de Peer Y."/>
            <person name="Marchal K."/>
            <person name="Chen J."/>
        </authorList>
    </citation>
    <scope>NUCLEOTIDE SEQUENCE [LARGE SCALE GENOMIC DNA]</scope>
    <source>
        <tissue evidence="1">Leaf</tissue>
    </source>
</reference>
<dbReference type="Proteomes" id="UP000607653">
    <property type="component" value="Unassembled WGS sequence"/>
</dbReference>
<protein>
    <submittedName>
        <fullName evidence="1">Uncharacterized protein</fullName>
    </submittedName>
</protein>
<evidence type="ECO:0000313" key="2">
    <source>
        <dbReference type="Proteomes" id="UP000607653"/>
    </source>
</evidence>
<dbReference type="AlphaFoldDB" id="A0A822Y1K9"/>
<proteinExistence type="predicted"/>
<name>A0A822Y1K9_NELNU</name>
<gene>
    <name evidence="1" type="ORF">HUJ06_027610</name>
</gene>
<evidence type="ECO:0000313" key="1">
    <source>
        <dbReference type="EMBL" id="DAD26142.1"/>
    </source>
</evidence>
<organism evidence="1 2">
    <name type="scientific">Nelumbo nucifera</name>
    <name type="common">Sacred lotus</name>
    <dbReference type="NCBI Taxonomy" id="4432"/>
    <lineage>
        <taxon>Eukaryota</taxon>
        <taxon>Viridiplantae</taxon>
        <taxon>Streptophyta</taxon>
        <taxon>Embryophyta</taxon>
        <taxon>Tracheophyta</taxon>
        <taxon>Spermatophyta</taxon>
        <taxon>Magnoliopsida</taxon>
        <taxon>Proteales</taxon>
        <taxon>Nelumbonaceae</taxon>
        <taxon>Nelumbo</taxon>
    </lineage>
</organism>
<sequence>MSYPLPSKADPSSKDIIKFFIHESTTVNLVLWNQKLVPGTKKTIPMYFKVQLEFSVFTSPKH</sequence>
<keyword evidence="2" id="KW-1185">Reference proteome</keyword>
<comment type="caution">
    <text evidence="1">The sequence shown here is derived from an EMBL/GenBank/DDBJ whole genome shotgun (WGS) entry which is preliminary data.</text>
</comment>